<sequence length="356" mass="40429">MTIILNVKQTHNYVYSDKPTEVGFVIYITPHQNAVVSNIHYIIMIDNSPSMQGEKLNTAVQSAQKLLSTLPSGNYVTIILFSNHPEVKYQGPSGALINFEVGKGYTTRLHEAINFALNLAKQSQVPTKIIMLTDGKPTDKRNVKDYEKLEVPQNTQIITIGIGRDYNENILKKLADKSAGKFYHIENISELQDIFENQRSISTYATNLQLTVPQGFIPFNYDLPIRIPIVDKLTPVYGVLTIPPGNSPFTITFTADYIDPVDNQRKTSSKAIILQRSTSQVAESHIDKDVLLEIKYYRLLREYSEALYRGNDTTKILNELKKVAEETKRKELIEETRKLGSDKKSDLSEVTRKMRQ</sequence>
<reference evidence="3 4" key="1">
    <citation type="submission" date="2024-02" db="EMBL/GenBank/DDBJ databases">
        <title>STSV induces naive adaptation in Sulfolobus.</title>
        <authorList>
            <person name="Xiang X."/>
            <person name="Song M."/>
        </authorList>
    </citation>
    <scope>NUCLEOTIDE SEQUENCE [LARGE SCALE GENOMIC DNA]</scope>
    <source>
        <strain evidence="3 4">RT2</strain>
    </source>
</reference>
<evidence type="ECO:0000256" key="1">
    <source>
        <dbReference type="SAM" id="MobiDB-lite"/>
    </source>
</evidence>
<name>A0AAX4L0L6_9CREN</name>
<dbReference type="Pfam" id="PF00092">
    <property type="entry name" value="VWA"/>
    <property type="match status" value="1"/>
</dbReference>
<dbReference type="CDD" id="cd00198">
    <property type="entry name" value="vWFA"/>
    <property type="match status" value="1"/>
</dbReference>
<feature type="region of interest" description="Disordered" evidence="1">
    <location>
        <begin position="332"/>
        <end position="356"/>
    </location>
</feature>
<dbReference type="Gene3D" id="3.40.50.410">
    <property type="entry name" value="von Willebrand factor, type A domain"/>
    <property type="match status" value="1"/>
</dbReference>
<dbReference type="PANTHER" id="PTHR45737">
    <property type="entry name" value="VON WILLEBRAND FACTOR A DOMAIN-CONTAINING PROTEIN 5A"/>
    <property type="match status" value="1"/>
</dbReference>
<gene>
    <name evidence="3" type="ORF">V6M85_01210</name>
</gene>
<feature type="domain" description="VWFA" evidence="2">
    <location>
        <begin position="40"/>
        <end position="198"/>
    </location>
</feature>
<dbReference type="Proteomes" id="UP001432202">
    <property type="component" value="Chromosome"/>
</dbReference>
<evidence type="ECO:0000259" key="2">
    <source>
        <dbReference type="PROSITE" id="PS50234"/>
    </source>
</evidence>
<evidence type="ECO:0000313" key="3">
    <source>
        <dbReference type="EMBL" id="WWQ60725.1"/>
    </source>
</evidence>
<dbReference type="InterPro" id="IPR040929">
    <property type="entry name" value="ArnB_C"/>
</dbReference>
<protein>
    <submittedName>
        <fullName evidence="3">VWA domain-containing protein</fullName>
    </submittedName>
</protein>
<evidence type="ECO:0000313" key="4">
    <source>
        <dbReference type="Proteomes" id="UP001432202"/>
    </source>
</evidence>
<dbReference type="InterPro" id="IPR002035">
    <property type="entry name" value="VWF_A"/>
</dbReference>
<dbReference type="AlphaFoldDB" id="A0AAX4L0L6"/>
<dbReference type="PANTHER" id="PTHR45737:SF6">
    <property type="entry name" value="VON WILLEBRAND FACTOR A DOMAIN-CONTAINING PROTEIN 5A"/>
    <property type="match status" value="1"/>
</dbReference>
<dbReference type="InterPro" id="IPR036465">
    <property type="entry name" value="vWFA_dom_sf"/>
</dbReference>
<dbReference type="RefSeq" id="WP_338601963.1">
    <property type="nucleotide sequence ID" value="NZ_CP146016.1"/>
</dbReference>
<dbReference type="EMBL" id="CP146016">
    <property type="protein sequence ID" value="WWQ60725.1"/>
    <property type="molecule type" value="Genomic_DNA"/>
</dbReference>
<accession>A0AAX4L0L6</accession>
<dbReference type="Pfam" id="PF18677">
    <property type="entry name" value="ArnB_C"/>
    <property type="match status" value="1"/>
</dbReference>
<dbReference type="SMART" id="SM00327">
    <property type="entry name" value="VWA"/>
    <property type="match status" value="1"/>
</dbReference>
<dbReference type="PROSITE" id="PS50234">
    <property type="entry name" value="VWFA"/>
    <property type="match status" value="1"/>
</dbReference>
<keyword evidence="4" id="KW-1185">Reference proteome</keyword>
<organism evidence="3 4">
    <name type="scientific">Sulfolobus tengchongensis</name>
    <dbReference type="NCBI Taxonomy" id="207809"/>
    <lineage>
        <taxon>Archaea</taxon>
        <taxon>Thermoproteota</taxon>
        <taxon>Thermoprotei</taxon>
        <taxon>Sulfolobales</taxon>
        <taxon>Sulfolobaceae</taxon>
        <taxon>Sulfolobus</taxon>
    </lineage>
</organism>
<proteinExistence type="predicted"/>
<dbReference type="GeneID" id="89335345"/>
<dbReference type="SUPFAM" id="SSF53300">
    <property type="entry name" value="vWA-like"/>
    <property type="match status" value="1"/>
</dbReference>